<keyword evidence="3" id="KW-1185">Reference proteome</keyword>
<dbReference type="Proteomes" id="UP000305848">
    <property type="component" value="Unassembled WGS sequence"/>
</dbReference>
<proteinExistence type="predicted"/>
<dbReference type="AlphaFoldDB" id="A0A4U3KXR7"/>
<dbReference type="RefSeq" id="WP_137262680.1">
    <property type="nucleotide sequence ID" value="NZ_SZQL01000012.1"/>
</dbReference>
<feature type="transmembrane region" description="Helical" evidence="1">
    <location>
        <begin position="6"/>
        <end position="27"/>
    </location>
</feature>
<evidence type="ECO:0000256" key="1">
    <source>
        <dbReference type="SAM" id="Phobius"/>
    </source>
</evidence>
<gene>
    <name evidence="2" type="ORF">FC093_15325</name>
</gene>
<keyword evidence="1" id="KW-0812">Transmembrane</keyword>
<dbReference type="OrthoDB" id="674197at2"/>
<dbReference type="EMBL" id="SZQL01000012">
    <property type="protein sequence ID" value="TKK67250.1"/>
    <property type="molecule type" value="Genomic_DNA"/>
</dbReference>
<evidence type="ECO:0000313" key="2">
    <source>
        <dbReference type="EMBL" id="TKK67250.1"/>
    </source>
</evidence>
<evidence type="ECO:0000313" key="3">
    <source>
        <dbReference type="Proteomes" id="UP000305848"/>
    </source>
</evidence>
<feature type="transmembrane region" description="Helical" evidence="1">
    <location>
        <begin position="48"/>
        <end position="69"/>
    </location>
</feature>
<sequence length="149" mass="16862">MGNLGFQELLLLAFVLVFMVTVILFLITLQNTLKAVEPENRTMNPGNVWLMLIPFFNAIWVFIVVNAIANSSQTQLELYGEYSGQKVTYNIGMAWAICSVLNWVPIIGLIAGFAALILFVVYWIKVNETRKQLLVLKQLHESREDASIL</sequence>
<feature type="transmembrane region" description="Helical" evidence="1">
    <location>
        <begin position="103"/>
        <end position="124"/>
    </location>
</feature>
<protein>
    <recommendedName>
        <fullName evidence="4">DUF4328 domain-containing protein</fullName>
    </recommendedName>
</protein>
<keyword evidence="1" id="KW-0472">Membrane</keyword>
<organism evidence="2 3">
    <name type="scientific">Ilyomonas limi</name>
    <dbReference type="NCBI Taxonomy" id="2575867"/>
    <lineage>
        <taxon>Bacteria</taxon>
        <taxon>Pseudomonadati</taxon>
        <taxon>Bacteroidota</taxon>
        <taxon>Chitinophagia</taxon>
        <taxon>Chitinophagales</taxon>
        <taxon>Chitinophagaceae</taxon>
        <taxon>Ilyomonas</taxon>
    </lineage>
</organism>
<evidence type="ECO:0008006" key="4">
    <source>
        <dbReference type="Google" id="ProtNLM"/>
    </source>
</evidence>
<name>A0A4U3KXR7_9BACT</name>
<accession>A0A4U3KXR7</accession>
<reference evidence="2 3" key="1">
    <citation type="submission" date="2019-05" db="EMBL/GenBank/DDBJ databases">
        <title>Panacibacter sp. strain 17mud1-8 Genome sequencing and assembly.</title>
        <authorList>
            <person name="Chhetri G."/>
        </authorList>
    </citation>
    <scope>NUCLEOTIDE SEQUENCE [LARGE SCALE GENOMIC DNA]</scope>
    <source>
        <strain evidence="2 3">17mud1-8</strain>
    </source>
</reference>
<keyword evidence="1" id="KW-1133">Transmembrane helix</keyword>
<comment type="caution">
    <text evidence="2">The sequence shown here is derived from an EMBL/GenBank/DDBJ whole genome shotgun (WGS) entry which is preliminary data.</text>
</comment>